<evidence type="ECO:0000313" key="3">
    <source>
        <dbReference type="Proteomes" id="UP000078540"/>
    </source>
</evidence>
<feature type="compositionally biased region" description="Basic and acidic residues" evidence="1">
    <location>
        <begin position="258"/>
        <end position="273"/>
    </location>
</feature>
<name>A0A195B7P2_9HYME</name>
<keyword evidence="3" id="KW-1185">Reference proteome</keyword>
<accession>A0A195B7P2</accession>
<gene>
    <name evidence="2" type="ORF">ALC53_09308</name>
</gene>
<dbReference type="Proteomes" id="UP000078540">
    <property type="component" value="Unassembled WGS sequence"/>
</dbReference>
<sequence length="346" mass="38583">MLIGCVRSHSDHSSARDKQTCCGCFSFYFYVHRASAGLLCSFDAFDTSKIVEDTHVWQGSELQTISDNDTPCYSCKKANISLEEGDEELNGRLVQLGEVLSEIEEGGGRRGLEEGWRAMISMELPAHATQHGALHLGVGVGVNPGDPAGSALAAIHPHPQDPLALHHHNHGAATPGGMHEDSKKKRMFLLTNPFLALVKEDERQPPWQQPVTRHEPRDQERKKGKKRKRESTGIVKSNDINLPVHDADAAGLYESLRVQEQRPEARGQIDLPRRRSVGRGEPAEGTTAKKDAPVHLRPTRPMAVDFADRRMRHFRKPFTSNFCCNKISPISKQSDVTHFEKKNFIL</sequence>
<protein>
    <submittedName>
        <fullName evidence="2">Uncharacterized protein</fullName>
    </submittedName>
</protein>
<feature type="compositionally biased region" description="Basic and acidic residues" evidence="1">
    <location>
        <begin position="212"/>
        <end position="221"/>
    </location>
</feature>
<feature type="region of interest" description="Disordered" evidence="1">
    <location>
        <begin position="160"/>
        <end position="181"/>
    </location>
</feature>
<feature type="region of interest" description="Disordered" evidence="1">
    <location>
        <begin position="200"/>
        <end position="236"/>
    </location>
</feature>
<dbReference type="AlphaFoldDB" id="A0A195B7P2"/>
<organism evidence="2 3">
    <name type="scientific">Atta colombica</name>
    <dbReference type="NCBI Taxonomy" id="520822"/>
    <lineage>
        <taxon>Eukaryota</taxon>
        <taxon>Metazoa</taxon>
        <taxon>Ecdysozoa</taxon>
        <taxon>Arthropoda</taxon>
        <taxon>Hexapoda</taxon>
        <taxon>Insecta</taxon>
        <taxon>Pterygota</taxon>
        <taxon>Neoptera</taxon>
        <taxon>Endopterygota</taxon>
        <taxon>Hymenoptera</taxon>
        <taxon>Apocrita</taxon>
        <taxon>Aculeata</taxon>
        <taxon>Formicoidea</taxon>
        <taxon>Formicidae</taxon>
        <taxon>Myrmicinae</taxon>
        <taxon>Atta</taxon>
    </lineage>
</organism>
<dbReference type="EMBL" id="KQ976574">
    <property type="protein sequence ID" value="KYM80214.1"/>
    <property type="molecule type" value="Genomic_DNA"/>
</dbReference>
<reference evidence="2 3" key="1">
    <citation type="submission" date="2015-09" db="EMBL/GenBank/DDBJ databases">
        <title>Atta colombica WGS genome.</title>
        <authorList>
            <person name="Nygaard S."/>
            <person name="Hu H."/>
            <person name="Boomsma J."/>
            <person name="Zhang G."/>
        </authorList>
    </citation>
    <scope>NUCLEOTIDE SEQUENCE [LARGE SCALE GENOMIC DNA]</scope>
    <source>
        <strain evidence="2">Treedump-2</strain>
        <tissue evidence="2">Whole body</tissue>
    </source>
</reference>
<proteinExistence type="predicted"/>
<feature type="region of interest" description="Disordered" evidence="1">
    <location>
        <begin position="258"/>
        <end position="295"/>
    </location>
</feature>
<evidence type="ECO:0000256" key="1">
    <source>
        <dbReference type="SAM" id="MobiDB-lite"/>
    </source>
</evidence>
<evidence type="ECO:0000313" key="2">
    <source>
        <dbReference type="EMBL" id="KYM80214.1"/>
    </source>
</evidence>